<dbReference type="PDBsum" id="6RFQ"/>
<evidence type="ECO:0007829" key="8">
    <source>
        <dbReference type="PDB" id="7O6Y"/>
    </source>
</evidence>
<proteinExistence type="evidence at protein level"/>
<dbReference type="PDB" id="6RFR">
    <property type="method" value="EM"/>
    <property type="resolution" value="3.20 A"/>
    <property type="chains" value="b=1-74"/>
</dbReference>
<dbReference type="OrthoDB" id="2141050at2759"/>
<evidence type="ECO:0007829" key="9">
    <source>
        <dbReference type="PDB" id="7O71"/>
    </source>
</evidence>
<dbReference type="PDB" id="6Y79">
    <property type="method" value="EM"/>
    <property type="resolution" value="2.96 A"/>
    <property type="chains" value="b=1-74"/>
</dbReference>
<evidence type="ECO:0000313" key="1">
    <source>
        <dbReference type="EMBL" id="AOW04749.1"/>
    </source>
</evidence>
<evidence type="ECO:0007829" key="3">
    <source>
        <dbReference type="PDB" id="6RFQ"/>
    </source>
</evidence>
<dbReference type="PDB" id="7O6Y">
    <property type="method" value="EM"/>
    <property type="resolution" value="3.40 A"/>
    <property type="chains" value="b=1-74"/>
</dbReference>
<dbReference type="PDB" id="6RFQ">
    <property type="method" value="EM"/>
    <property type="resolution" value="3.30 A"/>
    <property type="chains" value="b=1-74"/>
</dbReference>
<dbReference type="EMDB" id="EMD-4874"/>
<dbReference type="EMDB" id="EMD-11969"/>
<dbReference type="VEuPathDB" id="FungiDB:YALI1_E00527g"/>
<dbReference type="PDBsum" id="6RFS"/>
<dbReference type="EMDB" id="EMD-14764"/>
<dbReference type="PDB" id="6YJ4">
    <property type="method" value="EM"/>
    <property type="resolution" value="2.70 A"/>
    <property type="chains" value="d=1-74"/>
</dbReference>
<dbReference type="PDB" id="7O71">
    <property type="method" value="EM"/>
    <property type="resolution" value="2.40 A"/>
    <property type="chains" value="b=1-74"/>
</dbReference>
<gene>
    <name evidence="1" type="ORF">YALI1_E00527g</name>
</gene>
<accession>A0A1D8NGI5</accession>
<dbReference type="PDB" id="6RFS">
    <property type="method" value="EM"/>
    <property type="resolution" value="4.04 A"/>
    <property type="chains" value="b=1-74"/>
</dbReference>
<evidence type="ECO:0000313" key="2">
    <source>
        <dbReference type="Proteomes" id="UP000182444"/>
    </source>
</evidence>
<dbReference type="IntAct" id="A0A1D8NGI5">
    <property type="interactions" value="1"/>
</dbReference>
<reference evidence="7" key="5">
    <citation type="journal article" date="2021" name="J. Biol. Chem.">
        <title>A conserved arginine residue is critical for stabilizing the N2 FeS cluster in mitochondrial complex I.</title>
        <authorList>
            <person name="Hameedi M.A."/>
            <person name="Grba D.N."/>
            <person name="Richardson K.H."/>
            <person name="Jones A.J.Y."/>
            <person name="Song W."/>
            <person name="Roessler M.M."/>
            <person name="Wright J.J."/>
            <person name="Hirst J."/>
        </authorList>
    </citation>
    <scope>STRUCTURE BY ELECTRON MICROSCOPY (3.70 ANGSTROMS) OF 2-74</scope>
</reference>
<reference evidence="10 11" key="7">
    <citation type="journal article" date="2022" name="Sci. Adv.">
        <title>Insights into complex I assembly: Function of NDUFAF1 and a link with cardiolipin remodeling.</title>
        <authorList>
            <person name="Schiller J."/>
            <person name="Laube E."/>
            <person name="Wittig I."/>
            <person name="Kuhlbrandt W."/>
            <person name="Vonck J."/>
            <person name="Zickermann V."/>
        </authorList>
    </citation>
    <scope>STRUCTURE BY ELECTRON MICROSCOPY (3.15 ANGSTROMS)</scope>
</reference>
<evidence type="ECO:0007829" key="6">
    <source>
        <dbReference type="PDB" id="6YJ4"/>
    </source>
</evidence>
<dbReference type="RefSeq" id="XP_065950494.1">
    <property type="nucleotide sequence ID" value="XM_066094422.2"/>
</dbReference>
<dbReference type="PDB" id="7ZKP">
    <property type="method" value="EM"/>
    <property type="resolution" value="3.20 A"/>
    <property type="chains" value="b=1-74"/>
</dbReference>
<reference evidence="3 4" key="2">
    <citation type="journal article" date="2019" name="Sci. Adv.">
        <title>High-resolution cryo-EM structures of respiratory complex I: Mechanism, assembly, and disease.</title>
        <authorList>
            <person name="Parey K."/>
            <person name="Haapanen O."/>
            <person name="Sharma V."/>
            <person name="Kofeler H."/>
            <person name="Zullig T."/>
            <person name="Prinz S."/>
            <person name="Siegmund K."/>
            <person name="Wittig I."/>
            <person name="Mills D.J."/>
            <person name="Vonck J."/>
            <person name="Kuhlbrandt W."/>
            <person name="Zickermann V."/>
        </authorList>
    </citation>
    <scope>STRUCTURE BY ELECTRON MICROSCOPY (3.20 ANGSTROMS)</scope>
</reference>
<evidence type="ECO:0007829" key="5">
    <source>
        <dbReference type="PDB" id="6Y79"/>
    </source>
</evidence>
<dbReference type="PDB" id="7ZKQ">
    <property type="method" value="EM"/>
    <property type="resolution" value="3.15 A"/>
    <property type="chains" value="b=1-74"/>
</dbReference>
<reference evidence="1 2" key="1">
    <citation type="journal article" date="2016" name="PLoS ONE">
        <title>Sequence Assembly of Yarrowia lipolytica Strain W29/CLIB89 Shows Transposable Element Diversity.</title>
        <authorList>
            <person name="Magnan C."/>
            <person name="Yu J."/>
            <person name="Chang I."/>
            <person name="Jahn E."/>
            <person name="Kanomata Y."/>
            <person name="Wu J."/>
            <person name="Zeller M."/>
            <person name="Oakes M."/>
            <person name="Baldi P."/>
            <person name="Sandmeyer S."/>
        </authorList>
    </citation>
    <scope>NUCLEOTIDE SEQUENCE [LARGE SCALE GENOMIC DNA]</scope>
    <source>
        <strain evidence="2">CLIB89(W29)</strain>
    </source>
</reference>
<dbReference type="KEGG" id="yli:90949762"/>
<dbReference type="SMR" id="A0A1D8NGI5"/>
<dbReference type="GeneID" id="90949762"/>
<evidence type="ECO:0007829" key="7">
    <source>
        <dbReference type="PDB" id="7B0N"/>
    </source>
</evidence>
<evidence type="ECO:0007829" key="11">
    <source>
        <dbReference type="PDB" id="7ZKQ"/>
    </source>
</evidence>
<evidence type="ECO:0007829" key="10">
    <source>
        <dbReference type="PDB" id="7ZKP"/>
    </source>
</evidence>
<reference evidence="6" key="4">
    <citation type="journal article" date="2020" name="Nat. Struct. Mol. Biol.">
        <title>Mitochondrial complex I structure reveals ordered water molecules for catalysis and proton translocation.</title>
        <authorList>
            <person name="Grba D.N."/>
            <person name="Hirst J."/>
        </authorList>
    </citation>
    <scope>STRUCTURE BY ELECTRON MICROSCOPY (2.70 ANGSTROMS)</scope>
</reference>
<dbReference type="Proteomes" id="UP000182444">
    <property type="component" value="Chromosome 1E"/>
</dbReference>
<dbReference type="EMDB" id="EMD-10815"/>
<reference evidence="5" key="3">
    <citation type="journal article" date="2020" name="Nat. Commun.">
        <title>Essential role of accessory subunit LYRM6 in the mechanism of mitochondrial complex I.</title>
        <authorList>
            <person name="Galemou Yoga E."/>
            <person name="Parey K."/>
            <person name="Djurabekova A."/>
            <person name="Haapanen O."/>
            <person name="Siegmund K."/>
            <person name="Zwicker K."/>
            <person name="Sharma V."/>
            <person name="Zickermann V."/>
            <person name="Angerer H."/>
        </authorList>
    </citation>
    <scope>STRUCTURE BY ELECTRON MICROSCOPY (2.96 ANGSTROMS)</scope>
</reference>
<evidence type="ECO:0007829" key="4">
    <source>
        <dbReference type="PDB" id="6RFR"/>
    </source>
</evidence>
<organism evidence="1 2">
    <name type="scientific">Yarrowia lipolytica</name>
    <name type="common">Candida lipolytica</name>
    <dbReference type="NCBI Taxonomy" id="4952"/>
    <lineage>
        <taxon>Eukaryota</taxon>
        <taxon>Fungi</taxon>
        <taxon>Dikarya</taxon>
        <taxon>Ascomycota</taxon>
        <taxon>Saccharomycotina</taxon>
        <taxon>Dipodascomycetes</taxon>
        <taxon>Dipodascales</taxon>
        <taxon>Dipodascales incertae sedis</taxon>
        <taxon>Yarrowia</taxon>
    </lineage>
</organism>
<dbReference type="EMDB" id="EMD-4872"/>
<dbReference type="EMDB" id="EMD-4873"/>
<dbReference type="PDBsum" id="6RFR"/>
<name>A0A1D8NGI5_YARLL</name>
<dbReference type="EMBL" id="CP017557">
    <property type="protein sequence ID" value="AOW04749.1"/>
    <property type="molecule type" value="Genomic_DNA"/>
</dbReference>
<dbReference type="PDB" id="7B0N">
    <property type="method" value="EM"/>
    <property type="resolution" value="3.70 A"/>
    <property type="chains" value="d=2-74"/>
</dbReference>
<keyword evidence="3 4" id="KW-0002">3D-structure</keyword>
<sequence length="74" mass="8048">MALFTSLVGASGLGFATKFLSNKIRLKPAGYYPLGYVFSGVAWAGLGLVLHNVHQHSLEVLEKKKTALSEQRTE</sequence>
<dbReference type="AlphaFoldDB" id="A0A1D8NGI5"/>
<dbReference type="EMDB" id="EMD-10711"/>
<dbReference type="EMDB" id="EMD-14765"/>
<reference evidence="8 9" key="6">
    <citation type="journal article" date="2021" name="Sci. Adv.">
        <title>High-resolution structure and dynamics of mitochondrial complex I-Insights into the proton pumping mechanism.</title>
        <authorList>
            <person name="Parey K."/>
            <person name="Lasham J."/>
            <person name="Mills D.J."/>
            <person name="Djurabekova A."/>
            <person name="Haapanen O."/>
            <person name="Yoga E.G."/>
            <person name="Xie H."/>
            <person name="Kuhlbrandt W."/>
            <person name="Sharma V."/>
            <person name="Vonck J."/>
            <person name="Zickermann V."/>
        </authorList>
    </citation>
    <scope>STRUCTURE BY ELECTRON MICROSCOPY (2.40 ANGSTROMS)</scope>
</reference>
<protein>
    <submittedName>
        <fullName evidence="1">Uncharacterized protein</fullName>
    </submittedName>
</protein>